<name>A0ACC3A7W0_9EURO</name>
<reference evidence="1" key="1">
    <citation type="submission" date="2022-10" db="EMBL/GenBank/DDBJ databases">
        <title>Culturing micro-colonial fungi from biological soil crusts in the Mojave desert and describing Neophaeococcomyces mojavensis, and introducing the new genera and species Taxawa tesnikishii.</title>
        <authorList>
            <person name="Kurbessoian T."/>
            <person name="Stajich J.E."/>
        </authorList>
    </citation>
    <scope>NUCLEOTIDE SEQUENCE</scope>
    <source>
        <strain evidence="1">JES_112</strain>
    </source>
</reference>
<dbReference type="Proteomes" id="UP001172386">
    <property type="component" value="Unassembled WGS sequence"/>
</dbReference>
<evidence type="ECO:0000313" key="2">
    <source>
        <dbReference type="Proteomes" id="UP001172386"/>
    </source>
</evidence>
<organism evidence="1 2">
    <name type="scientific">Neophaeococcomyces mojaviensis</name>
    <dbReference type="NCBI Taxonomy" id="3383035"/>
    <lineage>
        <taxon>Eukaryota</taxon>
        <taxon>Fungi</taxon>
        <taxon>Dikarya</taxon>
        <taxon>Ascomycota</taxon>
        <taxon>Pezizomycotina</taxon>
        <taxon>Eurotiomycetes</taxon>
        <taxon>Chaetothyriomycetidae</taxon>
        <taxon>Chaetothyriales</taxon>
        <taxon>Chaetothyriales incertae sedis</taxon>
        <taxon>Neophaeococcomyces</taxon>
    </lineage>
</organism>
<dbReference type="EMBL" id="JAPDRQ010000072">
    <property type="protein sequence ID" value="KAJ9656809.1"/>
    <property type="molecule type" value="Genomic_DNA"/>
</dbReference>
<keyword evidence="2" id="KW-1185">Reference proteome</keyword>
<comment type="caution">
    <text evidence="1">The sequence shown here is derived from an EMBL/GenBank/DDBJ whole genome shotgun (WGS) entry which is preliminary data.</text>
</comment>
<accession>A0ACC3A7W0</accession>
<evidence type="ECO:0000313" key="1">
    <source>
        <dbReference type="EMBL" id="KAJ9656809.1"/>
    </source>
</evidence>
<sequence length="950" mass="104327">MSQPSTSDGNEKPTGNVTQNEANSDEYPSSQKRILIMAAIYLATFLVTLDQNIISTAIPRITDEFHSLNDVGWYGTAYLLTMCSFQLLMGKVYKFYPAKPIFLGGCALFEIGSAVCGAAPSSNAFIVGRAIAGLGSSGMFSGAMVIMFYTIPLQQRPIYQGAFGAVFAVASVVGPLVGGTFTDKVTWRWCFYINLPVGAVSIIVTMLILHLPNQKLDAQAEGWVAKMKQLDPIGNLVFFPGIICLVLALQWGGTQYSWSDARIIVLLVLCGVLCLAFVGIQIWKKEDATVPPRIVKQRSIAAAVWFGFFNGAAMMAIMYYLPIWFQAVKGVSAVKSGIMLLPMILSTVIGSIGSGVIISRLGYYTPFFLLSSILMPIGAGLLATFTPSTGHAKWIGYQVLFGIGLGLGAQQPLTVAQTVLERSDIATGSALIMFTRFLGSAIFLPVAQNILLNSLVSKLTNLPGISPSAVIGGGATELRSLASGDDLQTLLSDYNAALVDVFYMVAATCAVTIFGSVFVEWRSLKARAAEQAGTIQKSAETVKTSESVLEKPALYIISSIPQDVILKTHHWVKEPDKVHCTKLPMHKPTITSKEDQDTSQCLNNQLNEGPTIRERIQYSTYTILPKLALPMALLGGSVITAGTTYALVRRVQNLIATATVSSDPRVWMQQARTRAYDACYFGCNDCNKPNYTFDACARTATANVTGVICDGSLMWNWKDRYPVECLQSLGEQYRLEALEARKRSYRNQLAIIILTVLGGIVGGIIIYHLWKRAMAGYKARGKRLREEARFWPGFWETAPWKRRREEKGEEEEDEKEREEKGEEEEDEKNEIEMAIRPRSPSKGSGKMKFLFISFPVLFSKASAYACTGHDPIYNQYFVNKNHTLFGVVHEACGFSLVDAVEGDVSLRVANADIERNWWVKISVNGYNVTSIADTDEMVWCLYDIGNLGDG</sequence>
<gene>
    <name evidence="1" type="ORF">H2198_004697</name>
</gene>
<proteinExistence type="predicted"/>
<protein>
    <submittedName>
        <fullName evidence="1">Uncharacterized protein</fullName>
    </submittedName>
</protein>